<organism evidence="1 2">
    <name type="scientific">Desulfosarcina ovata subsp. ovata</name>
    <dbReference type="NCBI Taxonomy" id="2752305"/>
    <lineage>
        <taxon>Bacteria</taxon>
        <taxon>Pseudomonadati</taxon>
        <taxon>Thermodesulfobacteriota</taxon>
        <taxon>Desulfobacteria</taxon>
        <taxon>Desulfobacterales</taxon>
        <taxon>Desulfosarcinaceae</taxon>
        <taxon>Desulfosarcina</taxon>
    </lineage>
</organism>
<evidence type="ECO:0008006" key="3">
    <source>
        <dbReference type="Google" id="ProtNLM"/>
    </source>
</evidence>
<evidence type="ECO:0000313" key="2">
    <source>
        <dbReference type="Proteomes" id="UP000422108"/>
    </source>
</evidence>
<protein>
    <recommendedName>
        <fullName evidence="3">Lipoprotein</fullName>
    </recommendedName>
</protein>
<proteinExistence type="predicted"/>
<keyword evidence="2" id="KW-1185">Reference proteome</keyword>
<dbReference type="EMBL" id="AP021879">
    <property type="protein sequence ID" value="BBO91004.1"/>
    <property type="molecule type" value="Genomic_DNA"/>
</dbReference>
<dbReference type="PROSITE" id="PS51257">
    <property type="entry name" value="PROKAR_LIPOPROTEIN"/>
    <property type="match status" value="1"/>
</dbReference>
<evidence type="ECO:0000313" key="1">
    <source>
        <dbReference type="EMBL" id="BBO91004.1"/>
    </source>
</evidence>
<accession>A0A5K8AGM6</accession>
<dbReference type="RefSeq" id="WP_155311986.1">
    <property type="nucleotide sequence ID" value="NZ_AP021879.1"/>
</dbReference>
<gene>
    <name evidence="1" type="ORF">DSCOOX_41840</name>
</gene>
<dbReference type="Proteomes" id="UP000422108">
    <property type="component" value="Chromosome"/>
</dbReference>
<name>A0A5K8AGM6_9BACT</name>
<dbReference type="AlphaFoldDB" id="A0A5K8AGM6"/>
<reference evidence="1 2" key="1">
    <citation type="submission" date="2019-11" db="EMBL/GenBank/DDBJ databases">
        <title>Comparative genomics of hydrocarbon-degrading Desulfosarcina strains.</title>
        <authorList>
            <person name="Watanabe M."/>
            <person name="Kojima H."/>
            <person name="Fukui M."/>
        </authorList>
    </citation>
    <scope>NUCLEOTIDE SEQUENCE [LARGE SCALE GENOMIC DNA]</scope>
    <source>
        <strain evidence="2">oXyS1</strain>
    </source>
</reference>
<sequence length="182" mass="20703">MNSRIYNFLTLTLTLGLLVGCGEKINLNEYIGDGKAEFIGNQTWYPGFKVTFNKFKLSKSFSGRYKVESYPIMDKSYYIGLVGDISLKDDPGFKDGKLAIELHDINGRPIIKCDDDLKNWRYSHAQGSKDCFIYYFENSCVTGFKPKEYDFPKNLILHINYRPTSNLNETCGQLVLSVGGSK</sequence>